<feature type="region of interest" description="Disordered" evidence="1">
    <location>
        <begin position="1"/>
        <end position="122"/>
    </location>
</feature>
<protein>
    <submittedName>
        <fullName evidence="2">(raccoon dog) hypothetical protein</fullName>
    </submittedName>
</protein>
<sequence length="122" mass="12686">MPLVHSSHSCTICRQPTSPPRAPPSPGHTHLPIAAPRAAAAPPLPAPAAVALSRAESRPRRSSPRFPAGGGGTPEPPGLGAPQLRFNSWQAQGGTGEAPGWGPRRGERGLRRRGRGARRPGR</sequence>
<organism evidence="2 3">
    <name type="scientific">Nyctereutes procyonoides</name>
    <name type="common">Raccoon dog</name>
    <name type="synonym">Canis procyonoides</name>
    <dbReference type="NCBI Taxonomy" id="34880"/>
    <lineage>
        <taxon>Eukaryota</taxon>
        <taxon>Metazoa</taxon>
        <taxon>Chordata</taxon>
        <taxon>Craniata</taxon>
        <taxon>Vertebrata</taxon>
        <taxon>Euteleostomi</taxon>
        <taxon>Mammalia</taxon>
        <taxon>Eutheria</taxon>
        <taxon>Laurasiatheria</taxon>
        <taxon>Carnivora</taxon>
        <taxon>Caniformia</taxon>
        <taxon>Canidae</taxon>
        <taxon>Nyctereutes</taxon>
    </lineage>
</organism>
<feature type="compositionally biased region" description="Basic residues" evidence="1">
    <location>
        <begin position="110"/>
        <end position="122"/>
    </location>
</feature>
<comment type="caution">
    <text evidence="2">The sequence shown here is derived from an EMBL/GenBank/DDBJ whole genome shotgun (WGS) entry which is preliminary data.</text>
</comment>
<evidence type="ECO:0000313" key="3">
    <source>
        <dbReference type="Proteomes" id="UP000645828"/>
    </source>
</evidence>
<feature type="compositionally biased region" description="Pro residues" evidence="1">
    <location>
        <begin position="17"/>
        <end position="26"/>
    </location>
</feature>
<dbReference type="EMBL" id="CAJHUB010000771">
    <property type="protein sequence ID" value="CAD7690675.1"/>
    <property type="molecule type" value="Genomic_DNA"/>
</dbReference>
<feature type="compositionally biased region" description="Polar residues" evidence="1">
    <location>
        <begin position="1"/>
        <end position="15"/>
    </location>
</feature>
<evidence type="ECO:0000256" key="1">
    <source>
        <dbReference type="SAM" id="MobiDB-lite"/>
    </source>
</evidence>
<gene>
    <name evidence="2" type="ORF">NYPRO_LOCUS23469</name>
</gene>
<proteinExistence type="predicted"/>
<evidence type="ECO:0000313" key="2">
    <source>
        <dbReference type="EMBL" id="CAD7690675.1"/>
    </source>
</evidence>
<reference evidence="2" key="1">
    <citation type="submission" date="2020-12" db="EMBL/GenBank/DDBJ databases">
        <authorList>
            <consortium name="Molecular Ecology Group"/>
        </authorList>
    </citation>
    <scope>NUCLEOTIDE SEQUENCE</scope>
    <source>
        <strain evidence="2">TBG_1078</strain>
    </source>
</reference>
<name>A0A811ZPR4_NYCPR</name>
<feature type="compositionally biased region" description="Low complexity" evidence="1">
    <location>
        <begin position="31"/>
        <end position="54"/>
    </location>
</feature>
<dbReference type="Proteomes" id="UP000645828">
    <property type="component" value="Unassembled WGS sequence"/>
</dbReference>
<dbReference type="AlphaFoldDB" id="A0A811ZPR4"/>
<accession>A0A811ZPR4</accession>
<keyword evidence="3" id="KW-1185">Reference proteome</keyword>